<dbReference type="EMBL" id="JAVXUO010002417">
    <property type="protein sequence ID" value="KAK2973419.1"/>
    <property type="molecule type" value="Genomic_DNA"/>
</dbReference>
<keyword evidence="3" id="KW-1185">Reference proteome</keyword>
<reference evidence="2" key="1">
    <citation type="submission" date="2022-12" db="EMBL/GenBank/DDBJ databases">
        <title>Draft genome assemblies for two species of Escallonia (Escalloniales).</title>
        <authorList>
            <person name="Chanderbali A."/>
            <person name="Dervinis C."/>
            <person name="Anghel I."/>
            <person name="Soltis D."/>
            <person name="Soltis P."/>
            <person name="Zapata F."/>
        </authorList>
    </citation>
    <scope>NUCLEOTIDE SEQUENCE</scope>
    <source>
        <strain evidence="2">UCBG92.1500</strain>
        <tissue evidence="2">Leaf</tissue>
    </source>
</reference>
<sequence>MECRLRKKPKILCLHGFRASGAILEKETQVWPEVVLGKVDLVFIDAPFPAQGKSGVEGKYDPPHFEWFQANEDFTVYWNFNECIEYIEDCMIKYGPFDGLLGFSQGAFLTAALPGMQAQGVALTKSEKIKFVIIIAGGKLGGSHFSAPKLAENAFSSQIECPSLHFLGEKDLTKPNGIELLESYLDPLVIHHNEGHVVPKLDDEGLKVMCSFLEKIQVLL</sequence>
<evidence type="ECO:0000313" key="2">
    <source>
        <dbReference type="EMBL" id="KAK2973419.1"/>
    </source>
</evidence>
<dbReference type="PANTHER" id="PTHR22778:SF52">
    <property type="entry name" value="SERINE HYDROLASE FSH DOMAIN-CONTAINING PROTEIN"/>
    <property type="match status" value="1"/>
</dbReference>
<dbReference type="InterPro" id="IPR005645">
    <property type="entry name" value="FSH-like_dom"/>
</dbReference>
<dbReference type="InterPro" id="IPR029058">
    <property type="entry name" value="AB_hydrolase_fold"/>
</dbReference>
<dbReference type="PANTHER" id="PTHR22778">
    <property type="entry name" value="OVARIAN CANCER GENE-2 PROTEIN-RELATED"/>
    <property type="match status" value="1"/>
</dbReference>
<protein>
    <recommendedName>
        <fullName evidence="1">Serine hydrolase domain-containing protein</fullName>
    </recommendedName>
</protein>
<proteinExistence type="predicted"/>
<evidence type="ECO:0000313" key="3">
    <source>
        <dbReference type="Proteomes" id="UP001187471"/>
    </source>
</evidence>
<dbReference type="Proteomes" id="UP001187471">
    <property type="component" value="Unassembled WGS sequence"/>
</dbReference>
<name>A0AA88QWY2_9ASTE</name>
<dbReference type="Gene3D" id="3.40.50.1820">
    <property type="entry name" value="alpha/beta hydrolase"/>
    <property type="match status" value="1"/>
</dbReference>
<dbReference type="AlphaFoldDB" id="A0AA88QWY2"/>
<comment type="caution">
    <text evidence="2">The sequence shown here is derived from an EMBL/GenBank/DDBJ whole genome shotgun (WGS) entry which is preliminary data.</text>
</comment>
<feature type="domain" description="Serine hydrolase" evidence="1">
    <location>
        <begin position="7"/>
        <end position="203"/>
    </location>
</feature>
<organism evidence="2 3">
    <name type="scientific">Escallonia rubra</name>
    <dbReference type="NCBI Taxonomy" id="112253"/>
    <lineage>
        <taxon>Eukaryota</taxon>
        <taxon>Viridiplantae</taxon>
        <taxon>Streptophyta</taxon>
        <taxon>Embryophyta</taxon>
        <taxon>Tracheophyta</taxon>
        <taxon>Spermatophyta</taxon>
        <taxon>Magnoliopsida</taxon>
        <taxon>eudicotyledons</taxon>
        <taxon>Gunneridae</taxon>
        <taxon>Pentapetalae</taxon>
        <taxon>asterids</taxon>
        <taxon>campanulids</taxon>
        <taxon>Escalloniales</taxon>
        <taxon>Escalloniaceae</taxon>
        <taxon>Escallonia</taxon>
    </lineage>
</organism>
<dbReference type="Pfam" id="PF03959">
    <property type="entry name" value="FSH1"/>
    <property type="match status" value="1"/>
</dbReference>
<gene>
    <name evidence="2" type="ORF">RJ640_010414</name>
</gene>
<evidence type="ECO:0000259" key="1">
    <source>
        <dbReference type="Pfam" id="PF03959"/>
    </source>
</evidence>
<accession>A0AA88QWY2</accession>
<dbReference type="SUPFAM" id="SSF53474">
    <property type="entry name" value="alpha/beta-Hydrolases"/>
    <property type="match status" value="1"/>
</dbReference>